<name>A0AAU6WM87_9FLAO</name>
<evidence type="ECO:0000256" key="1">
    <source>
        <dbReference type="PROSITE-ProRule" id="PRU00339"/>
    </source>
</evidence>
<dbReference type="PROSITE" id="PS50005">
    <property type="entry name" value="TPR"/>
    <property type="match status" value="1"/>
</dbReference>
<protein>
    <submittedName>
        <fullName evidence="2">Tetratricopeptide repeat protein</fullName>
    </submittedName>
</protein>
<dbReference type="Pfam" id="PF13414">
    <property type="entry name" value="TPR_11"/>
    <property type="match status" value="1"/>
</dbReference>
<sequence length="295" mass="32925">MDGESACGRVECLIKTTYNTTSIMIKKPSLILLYIFSIFNSCQKKSEQNKSSENVIVFKDKLGHSLSKNDLQNTTGKVNYEIMDNQNTNATADQLHKEARQLGQSGKYDLAITKLQEAIKIQPDWAYPTYDLAFTYLLKGDFESALKFYKRTDELAPKGFFTTKAALYTLEGEQSGKFPKGLYLAYLQIEWTDNKEQKLEIAKTLTDKVPDFAPAWKELSNLLNGNAERLKAIEQGLSKNPDADTAGMLKINKAILLNNVGKGEEAKNLLGNLIFSADATTATIEMAKFTLKSIS</sequence>
<evidence type="ECO:0000313" key="2">
    <source>
        <dbReference type="EMBL" id="XAO73413.1"/>
    </source>
</evidence>
<evidence type="ECO:0000313" key="3">
    <source>
        <dbReference type="Proteomes" id="UP001463665"/>
    </source>
</evidence>
<proteinExistence type="predicted"/>
<dbReference type="SUPFAM" id="SSF48452">
    <property type="entry name" value="TPR-like"/>
    <property type="match status" value="1"/>
</dbReference>
<keyword evidence="1" id="KW-0802">TPR repeat</keyword>
<dbReference type="Proteomes" id="UP001463665">
    <property type="component" value="Chromosome"/>
</dbReference>
<dbReference type="AlphaFoldDB" id="A0AAU6WM87"/>
<accession>A0AAU6WM87</accession>
<reference evidence="2 3" key="1">
    <citation type="submission" date="2024-04" db="EMBL/GenBank/DDBJ databases">
        <title>Genome sequencing and assembly of rice foliar adapted Chryseobacterium endophyticum OsEnb-ALM-A6.</title>
        <authorList>
            <person name="Kumar S."/>
            <person name="Javed M."/>
            <person name="Chouhan V."/>
            <person name="Charishma K."/>
            <person name="Patel A."/>
            <person name="Kumar M."/>
            <person name="Sahu K.P."/>
            <person name="Kumar A."/>
        </authorList>
    </citation>
    <scope>NUCLEOTIDE SEQUENCE [LARGE SCALE GENOMIC DNA]</scope>
    <source>
        <strain evidence="2 3">OsEnb-ALM-A6</strain>
    </source>
</reference>
<dbReference type="Gene3D" id="1.25.40.10">
    <property type="entry name" value="Tetratricopeptide repeat domain"/>
    <property type="match status" value="1"/>
</dbReference>
<organism evidence="2 3">
    <name type="scientific">Chryseobacterium endophyticum</name>
    <dbReference type="NCBI Taxonomy" id="1854762"/>
    <lineage>
        <taxon>Bacteria</taxon>
        <taxon>Pseudomonadati</taxon>
        <taxon>Bacteroidota</taxon>
        <taxon>Flavobacteriia</taxon>
        <taxon>Flavobacteriales</taxon>
        <taxon>Weeksellaceae</taxon>
        <taxon>Chryseobacterium group</taxon>
        <taxon>Chryseobacterium</taxon>
    </lineage>
</organism>
<feature type="repeat" description="TPR" evidence="1">
    <location>
        <begin position="126"/>
        <end position="159"/>
    </location>
</feature>
<keyword evidence="3" id="KW-1185">Reference proteome</keyword>
<dbReference type="InterPro" id="IPR019734">
    <property type="entry name" value="TPR_rpt"/>
</dbReference>
<dbReference type="InterPro" id="IPR011990">
    <property type="entry name" value="TPR-like_helical_dom_sf"/>
</dbReference>
<dbReference type="EMBL" id="CP154834">
    <property type="protein sequence ID" value="XAO73413.1"/>
    <property type="molecule type" value="Genomic_DNA"/>
</dbReference>
<dbReference type="SMART" id="SM00028">
    <property type="entry name" value="TPR"/>
    <property type="match status" value="2"/>
</dbReference>
<dbReference type="RefSeq" id="WP_345765909.1">
    <property type="nucleotide sequence ID" value="NZ_CP154834.1"/>
</dbReference>
<gene>
    <name evidence="2" type="ORF">AAFP95_16920</name>
</gene>